<reference evidence="1" key="1">
    <citation type="submission" date="2020-04" db="EMBL/GenBank/DDBJ databases">
        <authorList>
            <person name="Chiriac C."/>
            <person name="Salcher M."/>
            <person name="Ghai R."/>
            <person name="Kavagutti S V."/>
        </authorList>
    </citation>
    <scope>NUCLEOTIDE SEQUENCE</scope>
</reference>
<name>A0A6J5MQ25_9CAUD</name>
<gene>
    <name evidence="1" type="ORF">UFOVP505_51</name>
</gene>
<evidence type="ECO:0000313" key="1">
    <source>
        <dbReference type="EMBL" id="CAB4147827.1"/>
    </source>
</evidence>
<dbReference type="EMBL" id="LR796475">
    <property type="protein sequence ID" value="CAB4147827.1"/>
    <property type="molecule type" value="Genomic_DNA"/>
</dbReference>
<protein>
    <submittedName>
        <fullName evidence="1">Uncharacterized protein</fullName>
    </submittedName>
</protein>
<proteinExistence type="predicted"/>
<organism evidence="1">
    <name type="scientific">uncultured Caudovirales phage</name>
    <dbReference type="NCBI Taxonomy" id="2100421"/>
    <lineage>
        <taxon>Viruses</taxon>
        <taxon>Duplodnaviria</taxon>
        <taxon>Heunggongvirae</taxon>
        <taxon>Uroviricota</taxon>
        <taxon>Caudoviricetes</taxon>
        <taxon>Peduoviridae</taxon>
        <taxon>Maltschvirus</taxon>
        <taxon>Maltschvirus maltsch</taxon>
    </lineage>
</organism>
<accession>A0A6J5MQ25</accession>
<sequence>MAKSKSVSLGRDQLLGAVNSAVIPVEVPELGGHVNVRPITVGEVMQISGKLGEKYGDVPLIMLAVVDEAGEQVFSAEDLDALMKLPLGAAARILAAIREASGLTETGIKAAGAGS</sequence>